<evidence type="ECO:0000313" key="3">
    <source>
        <dbReference type="Proteomes" id="UP000094224"/>
    </source>
</evidence>
<dbReference type="Gene3D" id="1.10.10.10">
    <property type="entry name" value="Winged helix-like DNA-binding domain superfamily/Winged helix DNA-binding domain"/>
    <property type="match status" value="1"/>
</dbReference>
<dbReference type="STRING" id="243061.AWC25_08845"/>
<dbReference type="InterPro" id="IPR039422">
    <property type="entry name" value="MarR/SlyA-like"/>
</dbReference>
<dbReference type="RefSeq" id="WP_069398853.1">
    <property type="nucleotide sequence ID" value="NZ_JBKFED010000001.1"/>
</dbReference>
<accession>A0A1E3T6W4</accession>
<dbReference type="InterPro" id="IPR036390">
    <property type="entry name" value="WH_DNA-bd_sf"/>
</dbReference>
<dbReference type="Pfam" id="PF12802">
    <property type="entry name" value="MarR_2"/>
    <property type="match status" value="1"/>
</dbReference>
<dbReference type="Proteomes" id="UP000094224">
    <property type="component" value="Unassembled WGS sequence"/>
</dbReference>
<dbReference type="SUPFAM" id="SSF46785">
    <property type="entry name" value="Winged helix' DNA-binding domain"/>
    <property type="match status" value="1"/>
</dbReference>
<dbReference type="PANTHER" id="PTHR33164:SF99">
    <property type="entry name" value="MARR FAMILY REGULATORY PROTEIN"/>
    <property type="match status" value="1"/>
</dbReference>
<keyword evidence="3" id="KW-1185">Reference proteome</keyword>
<name>A0A1E3T6W4_9MYCO</name>
<dbReference type="SMART" id="SM00347">
    <property type="entry name" value="HTH_MARR"/>
    <property type="match status" value="1"/>
</dbReference>
<reference evidence="3" key="1">
    <citation type="submission" date="2016-09" db="EMBL/GenBank/DDBJ databases">
        <authorList>
            <person name="Greninger A.L."/>
            <person name="Jerome K.R."/>
            <person name="Mcnair B."/>
            <person name="Wallis C."/>
            <person name="Fang F."/>
        </authorList>
    </citation>
    <scope>NUCLEOTIDE SEQUENCE [LARGE SCALE GENOMIC DNA]</scope>
    <source>
        <strain evidence="3">BC1_M4</strain>
    </source>
</reference>
<dbReference type="PANTHER" id="PTHR33164">
    <property type="entry name" value="TRANSCRIPTIONAL REGULATOR, MARR FAMILY"/>
    <property type="match status" value="1"/>
</dbReference>
<feature type="domain" description="HTH marR-type" evidence="1">
    <location>
        <begin position="16"/>
        <end position="148"/>
    </location>
</feature>
<evidence type="ECO:0000313" key="2">
    <source>
        <dbReference type="EMBL" id="ODR10117.1"/>
    </source>
</evidence>
<evidence type="ECO:0000259" key="1">
    <source>
        <dbReference type="PROSITE" id="PS50995"/>
    </source>
</evidence>
<protein>
    <recommendedName>
        <fullName evidence="1">HTH marR-type domain-containing protein</fullName>
    </recommendedName>
</protein>
<dbReference type="AlphaFoldDB" id="A0A1E3T6W4"/>
<dbReference type="InterPro" id="IPR036388">
    <property type="entry name" value="WH-like_DNA-bd_sf"/>
</dbReference>
<comment type="caution">
    <text evidence="2">The sequence shown here is derived from an EMBL/GenBank/DDBJ whole genome shotgun (WGS) entry which is preliminary data.</text>
</comment>
<proteinExistence type="predicted"/>
<dbReference type="InterPro" id="IPR000835">
    <property type="entry name" value="HTH_MarR-typ"/>
</dbReference>
<organism evidence="2 3">
    <name type="scientific">Mycobacterium sherrisii</name>
    <dbReference type="NCBI Taxonomy" id="243061"/>
    <lineage>
        <taxon>Bacteria</taxon>
        <taxon>Bacillati</taxon>
        <taxon>Actinomycetota</taxon>
        <taxon>Actinomycetes</taxon>
        <taxon>Mycobacteriales</taxon>
        <taxon>Mycobacteriaceae</taxon>
        <taxon>Mycobacterium</taxon>
        <taxon>Mycobacterium simiae complex</taxon>
    </lineage>
</organism>
<dbReference type="EMBL" id="MIHC01000003">
    <property type="protein sequence ID" value="ODR10117.1"/>
    <property type="molecule type" value="Genomic_DNA"/>
</dbReference>
<dbReference type="GO" id="GO:0003700">
    <property type="term" value="F:DNA-binding transcription factor activity"/>
    <property type="evidence" value="ECO:0007669"/>
    <property type="project" value="InterPro"/>
</dbReference>
<dbReference type="GO" id="GO:0006950">
    <property type="term" value="P:response to stress"/>
    <property type="evidence" value="ECO:0007669"/>
    <property type="project" value="TreeGrafter"/>
</dbReference>
<dbReference type="PROSITE" id="PS50995">
    <property type="entry name" value="HTH_MARR_2"/>
    <property type="match status" value="1"/>
</dbReference>
<gene>
    <name evidence="2" type="ORF">BHQ21_03175</name>
</gene>
<sequence>MAKGTQWLTDAESAAWLELVRVLFTLPAALDAQLRRDASLNQYEYRVLGVLAEQPTRMLGMKALAVVTNGSLSRLSHVVKRLEAAGYMRRQPNPDDGRLTDAILTDKGFGKVSAAAHGHVAAVRSYVFDRLTTDQVAQLTDALRRIAPDVALPADAGCPAAGNPAPGS</sequence>